<dbReference type="InterPro" id="IPR052509">
    <property type="entry name" value="Metal_resp_DNA-bind_regulator"/>
</dbReference>
<dbReference type="GeneID" id="78404037"/>
<dbReference type="InterPro" id="IPR036388">
    <property type="entry name" value="WH-like_DNA-bd_sf"/>
</dbReference>
<protein>
    <submittedName>
        <fullName evidence="2">PadR family transcriptional regulator</fullName>
    </submittedName>
</protein>
<feature type="domain" description="Transcription regulator PadR N-terminal" evidence="1">
    <location>
        <begin position="19"/>
        <end position="88"/>
    </location>
</feature>
<dbReference type="PANTHER" id="PTHR33169:SF14">
    <property type="entry name" value="TRANSCRIPTIONAL REGULATOR RV3488"/>
    <property type="match status" value="1"/>
</dbReference>
<dbReference type="Pfam" id="PF03551">
    <property type="entry name" value="PadR"/>
    <property type="match status" value="1"/>
</dbReference>
<dbReference type="PANTHER" id="PTHR33169">
    <property type="entry name" value="PADR-FAMILY TRANSCRIPTIONAL REGULATOR"/>
    <property type="match status" value="1"/>
</dbReference>
<dbReference type="Proteomes" id="UP000283855">
    <property type="component" value="Unassembled WGS sequence"/>
</dbReference>
<accession>A0A413T392</accession>
<dbReference type="SUPFAM" id="SSF46785">
    <property type="entry name" value="Winged helix' DNA-binding domain"/>
    <property type="match status" value="1"/>
</dbReference>
<dbReference type="RefSeq" id="WP_008141713.1">
    <property type="nucleotide sequence ID" value="NZ_CABJGD010000005.1"/>
</dbReference>
<dbReference type="InterPro" id="IPR036390">
    <property type="entry name" value="WH_DNA-bd_sf"/>
</dbReference>
<proteinExistence type="predicted"/>
<evidence type="ECO:0000259" key="1">
    <source>
        <dbReference type="Pfam" id="PF03551"/>
    </source>
</evidence>
<comment type="caution">
    <text evidence="2">The sequence shown here is derived from an EMBL/GenBank/DDBJ whole genome shotgun (WGS) entry which is preliminary data.</text>
</comment>
<name>A0A413T392_9BACT</name>
<dbReference type="Gene3D" id="1.10.10.10">
    <property type="entry name" value="Winged helix-like DNA-binding domain superfamily/Winged helix DNA-binding domain"/>
    <property type="match status" value="1"/>
</dbReference>
<evidence type="ECO:0000313" key="2">
    <source>
        <dbReference type="EMBL" id="RHA77762.1"/>
    </source>
</evidence>
<dbReference type="InterPro" id="IPR005149">
    <property type="entry name" value="Tscrpt_reg_PadR_N"/>
</dbReference>
<dbReference type="EMBL" id="QSFT01000005">
    <property type="protein sequence ID" value="RHA77762.1"/>
    <property type="molecule type" value="Genomic_DNA"/>
</dbReference>
<evidence type="ECO:0000313" key="3">
    <source>
        <dbReference type="Proteomes" id="UP000283855"/>
    </source>
</evidence>
<dbReference type="AlphaFoldDB" id="A0A413T392"/>
<organism evidence="2 3">
    <name type="scientific">Phocaeicola coprophilus</name>
    <dbReference type="NCBI Taxonomy" id="387090"/>
    <lineage>
        <taxon>Bacteria</taxon>
        <taxon>Pseudomonadati</taxon>
        <taxon>Bacteroidota</taxon>
        <taxon>Bacteroidia</taxon>
        <taxon>Bacteroidales</taxon>
        <taxon>Bacteroidaceae</taxon>
        <taxon>Phocaeicola</taxon>
    </lineage>
</organism>
<sequence length="111" mass="13020">MNVDNVKSQMRKGMLEYCILLLLHREASYASDIMQKLKEAKLIVVEGTLYPLLTRLKNDNLLSYEWVESTQGPPRKYYRLTTQGEEFLLDLEAAWDELSDTVNHLRQKLLM</sequence>
<gene>
    <name evidence="2" type="ORF">DW921_03850</name>
</gene>
<reference evidence="2 3" key="1">
    <citation type="submission" date="2018-08" db="EMBL/GenBank/DDBJ databases">
        <title>A genome reference for cultivated species of the human gut microbiota.</title>
        <authorList>
            <person name="Zou Y."/>
            <person name="Xue W."/>
            <person name="Luo G."/>
        </authorList>
    </citation>
    <scope>NUCLEOTIDE SEQUENCE [LARGE SCALE GENOMIC DNA]</scope>
    <source>
        <strain evidence="2 3">AM42-38</strain>
    </source>
</reference>